<keyword evidence="3" id="KW-1185">Reference proteome</keyword>
<feature type="transmembrane region" description="Helical" evidence="1">
    <location>
        <begin position="84"/>
        <end position="104"/>
    </location>
</feature>
<gene>
    <name evidence="2" type="ORF">DL240_15400</name>
</gene>
<comment type="caution">
    <text evidence="2">The sequence shown here is derived from an EMBL/GenBank/DDBJ whole genome shotgun (WGS) entry which is preliminary data.</text>
</comment>
<reference evidence="2 3" key="1">
    <citation type="submission" date="2018-05" db="EMBL/GenBank/DDBJ databases">
        <title>Lujinxingia marina gen. nov. sp. nov., a new facultative anaerobic member of the class Deltaproteobacteria, and proposal of Lujinxingaceae fam. nov.</title>
        <authorList>
            <person name="Li C.-M."/>
        </authorList>
    </citation>
    <scope>NUCLEOTIDE SEQUENCE [LARGE SCALE GENOMIC DNA]</scope>
    <source>
        <strain evidence="2 3">B210</strain>
    </source>
</reference>
<dbReference type="RefSeq" id="WP_111730794.1">
    <property type="nucleotide sequence ID" value="NZ_QHKO01000008.1"/>
</dbReference>
<proteinExistence type="predicted"/>
<feature type="transmembrane region" description="Helical" evidence="1">
    <location>
        <begin position="204"/>
        <end position="224"/>
    </location>
</feature>
<evidence type="ECO:0000256" key="1">
    <source>
        <dbReference type="SAM" id="Phobius"/>
    </source>
</evidence>
<keyword evidence="1" id="KW-0812">Transmembrane</keyword>
<keyword evidence="1" id="KW-0472">Membrane</keyword>
<dbReference type="OrthoDB" id="5519162at2"/>
<feature type="transmembrane region" description="Helical" evidence="1">
    <location>
        <begin position="124"/>
        <end position="143"/>
    </location>
</feature>
<evidence type="ECO:0000313" key="3">
    <source>
        <dbReference type="Proteomes" id="UP000249169"/>
    </source>
</evidence>
<organism evidence="2 3">
    <name type="scientific">Lujinxingia litoralis</name>
    <dbReference type="NCBI Taxonomy" id="2211119"/>
    <lineage>
        <taxon>Bacteria</taxon>
        <taxon>Deltaproteobacteria</taxon>
        <taxon>Bradymonadales</taxon>
        <taxon>Lujinxingiaceae</taxon>
        <taxon>Lujinxingia</taxon>
    </lineage>
</organism>
<name>A0A328C230_9DELT</name>
<keyword evidence="1" id="KW-1133">Transmembrane helix</keyword>
<sequence>MTAPSNLPPSPSLRLTLVLALAASLGLSAAHLFLTPPLAALQQGHLSVALGSWLFAPASLAGLAFLVFNIELGHARQGPFALRPHLPAIAALSAPLLIGLLSFVHDPARFRPVTWLQDSATLGLLWGLGLALSALFWQGAIQLRLPAALPALARILVIGLFSALPPAAFLLHSLSPPDLLSALLPELLLTTLLLALLHDLGLSLRLVAFNALMIGLGLGIINHAHLI</sequence>
<evidence type="ECO:0000313" key="2">
    <source>
        <dbReference type="EMBL" id="RAL20702.1"/>
    </source>
</evidence>
<dbReference type="AlphaFoldDB" id="A0A328C230"/>
<accession>A0A328C230</accession>
<protein>
    <submittedName>
        <fullName evidence="2">Uncharacterized protein</fullName>
    </submittedName>
</protein>
<feature type="transmembrane region" description="Helical" evidence="1">
    <location>
        <begin position="155"/>
        <end position="173"/>
    </location>
</feature>
<dbReference type="EMBL" id="QHKO01000008">
    <property type="protein sequence ID" value="RAL20702.1"/>
    <property type="molecule type" value="Genomic_DNA"/>
</dbReference>
<feature type="transmembrane region" description="Helical" evidence="1">
    <location>
        <begin position="179"/>
        <end position="197"/>
    </location>
</feature>
<feature type="transmembrane region" description="Helical" evidence="1">
    <location>
        <begin position="53"/>
        <end position="72"/>
    </location>
</feature>
<dbReference type="Proteomes" id="UP000249169">
    <property type="component" value="Unassembled WGS sequence"/>
</dbReference>